<protein>
    <submittedName>
        <fullName evidence="1">Uncharacterized protein</fullName>
    </submittedName>
</protein>
<evidence type="ECO:0000313" key="2">
    <source>
        <dbReference type="Proteomes" id="UP001607302"/>
    </source>
</evidence>
<proteinExistence type="predicted"/>
<dbReference type="EMBL" id="JAUDFV010000147">
    <property type="protein sequence ID" value="KAL2720048.1"/>
    <property type="molecule type" value="Genomic_DNA"/>
</dbReference>
<reference evidence="1 2" key="1">
    <citation type="journal article" date="2024" name="Ann. Entomol. Soc. Am.">
        <title>Genomic analyses of the southern and eastern yellowjacket wasps (Hymenoptera: Vespidae) reveal evolutionary signatures of social life.</title>
        <authorList>
            <person name="Catto M.A."/>
            <person name="Caine P.B."/>
            <person name="Orr S.E."/>
            <person name="Hunt B.G."/>
            <person name="Goodisman M.A.D."/>
        </authorList>
    </citation>
    <scope>NUCLEOTIDE SEQUENCE [LARGE SCALE GENOMIC DNA]</scope>
    <source>
        <strain evidence="1">233</strain>
        <tissue evidence="1">Head and thorax</tissue>
    </source>
</reference>
<dbReference type="AlphaFoldDB" id="A0ABD2AHF1"/>
<organism evidence="1 2">
    <name type="scientific">Vespula squamosa</name>
    <name type="common">Southern yellow jacket</name>
    <name type="synonym">Wasp</name>
    <dbReference type="NCBI Taxonomy" id="30214"/>
    <lineage>
        <taxon>Eukaryota</taxon>
        <taxon>Metazoa</taxon>
        <taxon>Ecdysozoa</taxon>
        <taxon>Arthropoda</taxon>
        <taxon>Hexapoda</taxon>
        <taxon>Insecta</taxon>
        <taxon>Pterygota</taxon>
        <taxon>Neoptera</taxon>
        <taxon>Endopterygota</taxon>
        <taxon>Hymenoptera</taxon>
        <taxon>Apocrita</taxon>
        <taxon>Aculeata</taxon>
        <taxon>Vespoidea</taxon>
        <taxon>Vespidae</taxon>
        <taxon>Vespinae</taxon>
        <taxon>Vespula</taxon>
    </lineage>
</organism>
<dbReference type="Proteomes" id="UP001607302">
    <property type="component" value="Unassembled WGS sequence"/>
</dbReference>
<gene>
    <name evidence="1" type="ORF">V1478_010314</name>
</gene>
<name>A0ABD2AHF1_VESSQ</name>
<keyword evidence="2" id="KW-1185">Reference proteome</keyword>
<evidence type="ECO:0000313" key="1">
    <source>
        <dbReference type="EMBL" id="KAL2720048.1"/>
    </source>
</evidence>
<sequence>MEACPVTTTLGVRLSVGRYEDAGNNIKSFANGLEFPIKLDNYDGKEPLKEFSAYFECREG</sequence>
<accession>A0ABD2AHF1</accession>
<comment type="caution">
    <text evidence="1">The sequence shown here is derived from an EMBL/GenBank/DDBJ whole genome shotgun (WGS) entry which is preliminary data.</text>
</comment>